<keyword evidence="1" id="KW-0472">Membrane</keyword>
<accession>E5ATN6</accession>
<dbReference type="EMBL" id="FR687360">
    <property type="protein sequence ID" value="CBW76460.1"/>
    <property type="molecule type" value="Genomic_DNA"/>
</dbReference>
<evidence type="ECO:0000313" key="2">
    <source>
        <dbReference type="EMBL" id="CBW76460.1"/>
    </source>
</evidence>
<protein>
    <submittedName>
        <fullName evidence="2">Uncharacterized protein</fullName>
    </submittedName>
</protein>
<dbReference type="AlphaFoldDB" id="E5ATN6"/>
<keyword evidence="2" id="KW-0614">Plasmid</keyword>
<evidence type="ECO:0000256" key="1">
    <source>
        <dbReference type="SAM" id="Phobius"/>
    </source>
</evidence>
<feature type="transmembrane region" description="Helical" evidence="1">
    <location>
        <begin position="20"/>
        <end position="40"/>
    </location>
</feature>
<geneLocation type="plasmid" evidence="2 3">
    <name>pBRH01</name>
</geneLocation>
<gene>
    <name evidence="2" type="ordered locus">RBRH_03989</name>
</gene>
<sequence>MPQALYEWQHDLSPLLTNVRLQTITIASSYFAPYIILTPIDHRGRYYFIRQRTAILYARESLALSC</sequence>
<dbReference type="KEGG" id="brh:RBRH_03989"/>
<organism evidence="2 3">
    <name type="scientific">Mycetohabitans rhizoxinica (strain DSM 19002 / CIP 109453 / HKI 454)</name>
    <name type="common">Paraburkholderia rhizoxinica</name>
    <dbReference type="NCBI Taxonomy" id="882378"/>
    <lineage>
        <taxon>Bacteria</taxon>
        <taxon>Pseudomonadati</taxon>
        <taxon>Pseudomonadota</taxon>
        <taxon>Betaproteobacteria</taxon>
        <taxon>Burkholderiales</taxon>
        <taxon>Burkholderiaceae</taxon>
        <taxon>Mycetohabitans</taxon>
    </lineage>
</organism>
<keyword evidence="1" id="KW-0812">Transmembrane</keyword>
<dbReference type="HOGENOM" id="CLU_2822868_0_0_4"/>
<proteinExistence type="predicted"/>
<name>E5ATN6_MYCRK</name>
<dbReference type="Proteomes" id="UP000007437">
    <property type="component" value="Plasmid pBRH01"/>
</dbReference>
<evidence type="ECO:0000313" key="3">
    <source>
        <dbReference type="Proteomes" id="UP000007437"/>
    </source>
</evidence>
<keyword evidence="1" id="KW-1133">Transmembrane helix</keyword>
<reference evidence="2 3" key="1">
    <citation type="journal article" date="2011" name="J. Bacteriol.">
        <title>Complete genome sequence of Burkholderia rhizoxinica, an endosymbiont of Rhizopus microsporus.</title>
        <authorList>
            <person name="Lackner G."/>
            <person name="Moebius N."/>
            <person name="Partida-Martinez L."/>
            <person name="Hertweck C."/>
        </authorList>
    </citation>
    <scope>NUCLEOTIDE SEQUENCE [LARGE SCALE GENOMIC DNA]</scope>
    <source>
        <strain evidence="3">DSM 19002 / CIP 109453 / HKI 454</strain>
        <plasmid evidence="2 3">pBRH01</plasmid>
    </source>
</reference>